<gene>
    <name evidence="8" type="ORF">AMEX_G11377</name>
</gene>
<evidence type="ECO:0000256" key="1">
    <source>
        <dbReference type="ARBA" id="ARBA00004370"/>
    </source>
</evidence>
<evidence type="ECO:0000256" key="2">
    <source>
        <dbReference type="ARBA" id="ARBA00022729"/>
    </source>
</evidence>
<name>A0A8T2LQI8_ASTMX</name>
<keyword evidence="3" id="KW-0472">Membrane</keyword>
<protein>
    <recommendedName>
        <fullName evidence="7">Ig-like domain-containing protein</fullName>
    </recommendedName>
</protein>
<dbReference type="Proteomes" id="UP000752171">
    <property type="component" value="Unassembled WGS sequence"/>
</dbReference>
<keyword evidence="2" id="KW-0732">Signal</keyword>
<comment type="caution">
    <text evidence="8">The sequence shown here is derived from an EMBL/GenBank/DDBJ whole genome shotgun (WGS) entry which is preliminary data.</text>
</comment>
<evidence type="ECO:0000256" key="6">
    <source>
        <dbReference type="ARBA" id="ARBA00023319"/>
    </source>
</evidence>
<dbReference type="AlphaFoldDB" id="A0A8T2LQI8"/>
<dbReference type="EMBL" id="JAICCE010000008">
    <property type="protein sequence ID" value="KAG9274458.1"/>
    <property type="molecule type" value="Genomic_DNA"/>
</dbReference>
<dbReference type="Pfam" id="PF07686">
    <property type="entry name" value="V-set"/>
    <property type="match status" value="2"/>
</dbReference>
<dbReference type="GO" id="GO:1903037">
    <property type="term" value="P:regulation of leukocyte cell-cell adhesion"/>
    <property type="evidence" value="ECO:0007669"/>
    <property type="project" value="UniProtKB-ARBA"/>
</dbReference>
<accession>A0A8T2LQI8</accession>
<evidence type="ECO:0000256" key="5">
    <source>
        <dbReference type="ARBA" id="ARBA00023180"/>
    </source>
</evidence>
<dbReference type="GO" id="GO:0009897">
    <property type="term" value="C:external side of plasma membrane"/>
    <property type="evidence" value="ECO:0007669"/>
    <property type="project" value="TreeGrafter"/>
</dbReference>
<dbReference type="SMART" id="SM00408">
    <property type="entry name" value="IGc2"/>
    <property type="match status" value="3"/>
</dbReference>
<keyword evidence="6" id="KW-0393">Immunoglobulin domain</keyword>
<dbReference type="InterPro" id="IPR013106">
    <property type="entry name" value="Ig_V-set"/>
</dbReference>
<dbReference type="GO" id="GO:0050852">
    <property type="term" value="P:T cell receptor signaling pathway"/>
    <property type="evidence" value="ECO:0007669"/>
    <property type="project" value="TreeGrafter"/>
</dbReference>
<keyword evidence="5" id="KW-0325">Glycoprotein</keyword>
<organism evidence="8 9">
    <name type="scientific">Astyanax mexicanus</name>
    <name type="common">Blind cave fish</name>
    <name type="synonym">Astyanax fasciatus mexicanus</name>
    <dbReference type="NCBI Taxonomy" id="7994"/>
    <lineage>
        <taxon>Eukaryota</taxon>
        <taxon>Metazoa</taxon>
        <taxon>Chordata</taxon>
        <taxon>Craniata</taxon>
        <taxon>Vertebrata</taxon>
        <taxon>Euteleostomi</taxon>
        <taxon>Actinopterygii</taxon>
        <taxon>Neopterygii</taxon>
        <taxon>Teleostei</taxon>
        <taxon>Ostariophysi</taxon>
        <taxon>Characiformes</taxon>
        <taxon>Characoidei</taxon>
        <taxon>Acestrorhamphidae</taxon>
        <taxon>Acestrorhamphinae</taxon>
        <taxon>Astyanax</taxon>
    </lineage>
</organism>
<dbReference type="InterPro" id="IPR013783">
    <property type="entry name" value="Ig-like_fold"/>
</dbReference>
<evidence type="ECO:0000259" key="7">
    <source>
        <dbReference type="PROSITE" id="PS50835"/>
    </source>
</evidence>
<keyword evidence="4" id="KW-1015">Disulfide bond</keyword>
<dbReference type="PANTHER" id="PTHR24100">
    <property type="entry name" value="BUTYROPHILIN"/>
    <property type="match status" value="1"/>
</dbReference>
<dbReference type="InterPro" id="IPR003598">
    <property type="entry name" value="Ig_sub2"/>
</dbReference>
<dbReference type="GO" id="GO:0001817">
    <property type="term" value="P:regulation of cytokine production"/>
    <property type="evidence" value="ECO:0007669"/>
    <property type="project" value="TreeGrafter"/>
</dbReference>
<dbReference type="InterPro" id="IPR036179">
    <property type="entry name" value="Ig-like_dom_sf"/>
</dbReference>
<dbReference type="SUPFAM" id="SSF48726">
    <property type="entry name" value="Immunoglobulin"/>
    <property type="match status" value="3"/>
</dbReference>
<dbReference type="SMART" id="SM00409">
    <property type="entry name" value="IG"/>
    <property type="match status" value="3"/>
</dbReference>
<dbReference type="InterPro" id="IPR003599">
    <property type="entry name" value="Ig_sub"/>
</dbReference>
<feature type="domain" description="Ig-like" evidence="7">
    <location>
        <begin position="107"/>
        <end position="221"/>
    </location>
</feature>
<dbReference type="PANTHER" id="PTHR24100:SF151">
    <property type="entry name" value="ICOS LIGAND"/>
    <property type="match status" value="1"/>
</dbReference>
<feature type="domain" description="Ig-like" evidence="7">
    <location>
        <begin position="222"/>
        <end position="323"/>
    </location>
</feature>
<proteinExistence type="predicted"/>
<dbReference type="FunFam" id="2.60.40.10:FF:000142">
    <property type="entry name" value="V-set domain-containing T-cell activation inhibitor 1"/>
    <property type="match status" value="3"/>
</dbReference>
<evidence type="ECO:0000256" key="3">
    <source>
        <dbReference type="ARBA" id="ARBA00023136"/>
    </source>
</evidence>
<dbReference type="GO" id="GO:0050863">
    <property type="term" value="P:regulation of T cell activation"/>
    <property type="evidence" value="ECO:0007669"/>
    <property type="project" value="UniProtKB-ARBA"/>
</dbReference>
<comment type="subcellular location">
    <subcellularLocation>
        <location evidence="1">Membrane</location>
    </subcellularLocation>
</comment>
<evidence type="ECO:0000313" key="9">
    <source>
        <dbReference type="Proteomes" id="UP000752171"/>
    </source>
</evidence>
<dbReference type="GO" id="GO:0005102">
    <property type="term" value="F:signaling receptor binding"/>
    <property type="evidence" value="ECO:0007669"/>
    <property type="project" value="TreeGrafter"/>
</dbReference>
<reference evidence="8 9" key="1">
    <citation type="submission" date="2021-07" db="EMBL/GenBank/DDBJ databases">
        <authorList>
            <person name="Imarazene B."/>
            <person name="Zahm M."/>
            <person name="Klopp C."/>
            <person name="Cabau C."/>
            <person name="Beille S."/>
            <person name="Jouanno E."/>
            <person name="Castinel A."/>
            <person name="Lluch J."/>
            <person name="Gil L."/>
            <person name="Kuchtly C."/>
            <person name="Lopez Roques C."/>
            <person name="Donnadieu C."/>
            <person name="Parrinello H."/>
            <person name="Journot L."/>
            <person name="Du K."/>
            <person name="Schartl M."/>
            <person name="Retaux S."/>
            <person name="Guiguen Y."/>
        </authorList>
    </citation>
    <scope>NUCLEOTIDE SEQUENCE [LARGE SCALE GENOMIC DNA]</scope>
    <source>
        <strain evidence="8">Pach_M1</strain>
        <tissue evidence="8">Testis</tissue>
    </source>
</reference>
<dbReference type="PROSITE" id="PS50835">
    <property type="entry name" value="IG_LIKE"/>
    <property type="match status" value="3"/>
</dbReference>
<feature type="domain" description="Ig-like" evidence="7">
    <location>
        <begin position="1"/>
        <end position="96"/>
    </location>
</feature>
<dbReference type="Gene3D" id="2.60.40.10">
    <property type="entry name" value="Immunoglobulins"/>
    <property type="match status" value="3"/>
</dbReference>
<evidence type="ECO:0000313" key="8">
    <source>
        <dbReference type="EMBL" id="KAG9274458.1"/>
    </source>
</evidence>
<dbReference type="InterPro" id="IPR007110">
    <property type="entry name" value="Ig-like_dom"/>
</dbReference>
<evidence type="ECO:0000256" key="4">
    <source>
        <dbReference type="ARBA" id="ARBA00023157"/>
    </source>
</evidence>
<sequence length="331" mass="37901">MVVGPDAPLVAVAGEVLVLPCSIQPNTSAVDMTVEWFRLDAADRFVHLYENHRDINEKQDQFYRGRTALFREKLQKGNTSLRLSDVRVSDEGAYKCFIKDKSWYDDITVQVTVEDAPLVVEAGENLVLPCSIQPNTSAVDMTVEWYRLDAADRFVHLYENHRDINEKQDQFYRGRTALFREELQKGNTSLRLSDVRVSDEGAYKCLIKDKSWYDDITVQVTVEAGETLILPCSIQPNTSAVDMRVEWFRLDVVDSLVHLYKDQSDRNEGQILNYRGRTELFREELQKGNTSLRLSAVRVSDEGAYKCLVEANSWYDDITVNVTVKGKLIIL</sequence>
<dbReference type="SMART" id="SM00406">
    <property type="entry name" value="IGv"/>
    <property type="match status" value="3"/>
</dbReference>
<dbReference type="InterPro" id="IPR050504">
    <property type="entry name" value="IgSF_BTN/MOG"/>
</dbReference>